<accession>A0AAW1K507</accession>
<comment type="caution">
    <text evidence="1">The sequence shown here is derived from an EMBL/GenBank/DDBJ whole genome shotgun (WGS) entry which is preliminary data.</text>
</comment>
<dbReference type="AlphaFoldDB" id="A0AAW1K507"/>
<sequence>MYRSEVDPSDFFCAVLNAKKFKMSDIDSEQKGNGDVTTEMMFIAERVQEFPAILAKSQIAAMKQKKTAALTEIVKEYVTLFGKEMEIKAFMKKVNNMKTLLKNKTDKNITGNKSICLLSWEKVMLKAMDADVNAVLTISRVPDRKCIYVHY</sequence>
<name>A0AAW1K507_POPJA</name>
<organism evidence="1 2">
    <name type="scientific">Popillia japonica</name>
    <name type="common">Japanese beetle</name>
    <dbReference type="NCBI Taxonomy" id="7064"/>
    <lineage>
        <taxon>Eukaryota</taxon>
        <taxon>Metazoa</taxon>
        <taxon>Ecdysozoa</taxon>
        <taxon>Arthropoda</taxon>
        <taxon>Hexapoda</taxon>
        <taxon>Insecta</taxon>
        <taxon>Pterygota</taxon>
        <taxon>Neoptera</taxon>
        <taxon>Endopterygota</taxon>
        <taxon>Coleoptera</taxon>
        <taxon>Polyphaga</taxon>
        <taxon>Scarabaeiformia</taxon>
        <taxon>Scarabaeidae</taxon>
        <taxon>Rutelinae</taxon>
        <taxon>Popillia</taxon>
    </lineage>
</organism>
<keyword evidence="2" id="KW-1185">Reference proteome</keyword>
<evidence type="ECO:0000313" key="1">
    <source>
        <dbReference type="EMBL" id="KAK9712855.1"/>
    </source>
</evidence>
<reference evidence="1 2" key="1">
    <citation type="journal article" date="2024" name="BMC Genomics">
        <title>De novo assembly and annotation of Popillia japonica's genome with initial clues to its potential as an invasive pest.</title>
        <authorList>
            <person name="Cucini C."/>
            <person name="Boschi S."/>
            <person name="Funari R."/>
            <person name="Cardaioli E."/>
            <person name="Iannotti N."/>
            <person name="Marturano G."/>
            <person name="Paoli F."/>
            <person name="Bruttini M."/>
            <person name="Carapelli A."/>
            <person name="Frati F."/>
            <person name="Nardi F."/>
        </authorList>
    </citation>
    <scope>NUCLEOTIDE SEQUENCE [LARGE SCALE GENOMIC DNA]</scope>
    <source>
        <strain evidence="1">DMR45628</strain>
    </source>
</reference>
<proteinExistence type="predicted"/>
<gene>
    <name evidence="1" type="ORF">QE152_g24676</name>
</gene>
<evidence type="ECO:0000313" key="2">
    <source>
        <dbReference type="Proteomes" id="UP001458880"/>
    </source>
</evidence>
<dbReference type="Proteomes" id="UP001458880">
    <property type="component" value="Unassembled WGS sequence"/>
</dbReference>
<protein>
    <submittedName>
        <fullName evidence="1">Uncharacterized protein</fullName>
    </submittedName>
</protein>
<dbReference type="EMBL" id="JASPKY010000256">
    <property type="protein sequence ID" value="KAK9712855.1"/>
    <property type="molecule type" value="Genomic_DNA"/>
</dbReference>